<name>J9ABW7_WUCBA</name>
<sequence length="129" mass="14414">DTLLTPLDLAMQKNHEMIVEYLHLRQDAKLAEELSEEIKKTNKIIFKASNYCSKILFLVQNGKPKSALSSNITQIANESGKLAISNIENNIKMESVSEETQTAMQIYRIAATNTSVCSLHASFILKQNA</sequence>
<evidence type="ECO:0000313" key="1">
    <source>
        <dbReference type="EMBL" id="EJW71495.1"/>
    </source>
</evidence>
<accession>J9ABW7</accession>
<comment type="caution">
    <text evidence="1">The sequence shown here is derived from an EMBL/GenBank/DDBJ whole genome shotgun (WGS) entry which is preliminary data.</text>
</comment>
<dbReference type="Proteomes" id="UP000004810">
    <property type="component" value="Unassembled WGS sequence"/>
</dbReference>
<proteinExistence type="predicted"/>
<protein>
    <submittedName>
        <fullName evidence="1">Uncharacterized protein</fullName>
    </submittedName>
</protein>
<reference evidence="2" key="1">
    <citation type="submission" date="2012-08" db="EMBL/GenBank/DDBJ databases">
        <title>The Genome Sequence of Wuchereria bancrofti.</title>
        <authorList>
            <person name="Nutman T.B."/>
            <person name="Fink D.L."/>
            <person name="Russ C."/>
            <person name="Young S."/>
            <person name="Zeng Q."/>
            <person name="Koehrsen M."/>
            <person name="Alvarado L."/>
            <person name="Berlin A."/>
            <person name="Chapman S.B."/>
            <person name="Chen Z."/>
            <person name="Freedman E."/>
            <person name="Gellesch M."/>
            <person name="Goldberg J."/>
            <person name="Griggs A."/>
            <person name="Gujja S."/>
            <person name="Heilman E.R."/>
            <person name="Heiman D."/>
            <person name="Hepburn T."/>
            <person name="Howarth C."/>
            <person name="Jen D."/>
            <person name="Larson L."/>
            <person name="Lewis B."/>
            <person name="Mehta T."/>
            <person name="Park D."/>
            <person name="Pearson M."/>
            <person name="Roberts A."/>
            <person name="Saif S."/>
            <person name="Shea T."/>
            <person name="Shenoy N."/>
            <person name="Sisk P."/>
            <person name="Stolte C."/>
            <person name="Sykes S."/>
            <person name="Walk T."/>
            <person name="White J."/>
            <person name="Yandava C."/>
            <person name="Haas B."/>
            <person name="Henn M.R."/>
            <person name="Nusbaum C."/>
            <person name="Birren B."/>
        </authorList>
    </citation>
    <scope>NUCLEOTIDE SEQUENCE [LARGE SCALE GENOMIC DNA]</scope>
    <source>
        <strain evidence="2">NA</strain>
    </source>
</reference>
<evidence type="ECO:0000313" key="2">
    <source>
        <dbReference type="Proteomes" id="UP000004810"/>
    </source>
</evidence>
<feature type="non-terminal residue" evidence="1">
    <location>
        <position position="1"/>
    </location>
</feature>
<dbReference type="EMBL" id="ADBV01018448">
    <property type="protein sequence ID" value="EJW71495.1"/>
    <property type="molecule type" value="Genomic_DNA"/>
</dbReference>
<dbReference type="AlphaFoldDB" id="J9ABW7"/>
<organism evidence="1 2">
    <name type="scientific">Wuchereria bancrofti</name>
    <dbReference type="NCBI Taxonomy" id="6293"/>
    <lineage>
        <taxon>Eukaryota</taxon>
        <taxon>Metazoa</taxon>
        <taxon>Ecdysozoa</taxon>
        <taxon>Nematoda</taxon>
        <taxon>Chromadorea</taxon>
        <taxon>Rhabditida</taxon>
        <taxon>Spirurina</taxon>
        <taxon>Spiruromorpha</taxon>
        <taxon>Filarioidea</taxon>
        <taxon>Onchocercidae</taxon>
        <taxon>Wuchereria</taxon>
    </lineage>
</organism>
<gene>
    <name evidence="1" type="ORF">WUBG_17598</name>
</gene>